<protein>
    <submittedName>
        <fullName evidence="4">Uncharacterized protein DUF4333</fullName>
    </submittedName>
</protein>
<dbReference type="OrthoDB" id="3405072at2"/>
<evidence type="ECO:0000259" key="3">
    <source>
        <dbReference type="Pfam" id="PF14230"/>
    </source>
</evidence>
<organism evidence="4 5">
    <name type="scientific">Halopolyspora algeriensis</name>
    <dbReference type="NCBI Taxonomy" id="1500506"/>
    <lineage>
        <taxon>Bacteria</taxon>
        <taxon>Bacillati</taxon>
        <taxon>Actinomycetota</taxon>
        <taxon>Actinomycetes</taxon>
        <taxon>Actinomycetes incertae sedis</taxon>
        <taxon>Halopolyspora</taxon>
    </lineage>
</organism>
<evidence type="ECO:0000256" key="1">
    <source>
        <dbReference type="SAM" id="MobiDB-lite"/>
    </source>
</evidence>
<keyword evidence="2" id="KW-0472">Membrane</keyword>
<comment type="caution">
    <text evidence="4">The sequence shown here is derived from an EMBL/GenBank/DDBJ whole genome shotgun (WGS) entry which is preliminary data.</text>
</comment>
<dbReference type="InterPro" id="IPR025637">
    <property type="entry name" value="DUF4333"/>
</dbReference>
<gene>
    <name evidence="4" type="ORF">DFQ14_111130</name>
</gene>
<keyword evidence="5" id="KW-1185">Reference proteome</keyword>
<name>A0A368VJ93_9ACTN</name>
<feature type="compositionally biased region" description="Pro residues" evidence="1">
    <location>
        <begin position="1"/>
        <end position="20"/>
    </location>
</feature>
<proteinExistence type="predicted"/>
<dbReference type="Proteomes" id="UP000253495">
    <property type="component" value="Unassembled WGS sequence"/>
</dbReference>
<dbReference type="Pfam" id="PF14230">
    <property type="entry name" value="DUF4333"/>
    <property type="match status" value="1"/>
</dbReference>
<feature type="domain" description="DUF4333" evidence="3">
    <location>
        <begin position="116"/>
        <end position="193"/>
    </location>
</feature>
<dbReference type="AlphaFoldDB" id="A0A368VJ93"/>
<feature type="compositionally biased region" description="Low complexity" evidence="1">
    <location>
        <begin position="27"/>
        <end position="36"/>
    </location>
</feature>
<sequence length="201" mass="20980">MSDPHGPPAGPPPRGSPPPQWGRYSSPPDAAPYAWPGAPPWTQPQPPYGESPAARGHPVLPHSALPGQPEHAGCGPRPPGSAETPQGFPDPAREGGRTRRGPWLFGGIGVAVAAVVAFLGFVTPGWFHRSVFDAAAVQKGVQRILEDAYGVRGIESVGCPSGQPVKIAHTFACRVTVGGRDETVTITVLDAEGTYEVGHLR</sequence>
<evidence type="ECO:0000313" key="5">
    <source>
        <dbReference type="Proteomes" id="UP000253495"/>
    </source>
</evidence>
<feature type="transmembrane region" description="Helical" evidence="2">
    <location>
        <begin position="103"/>
        <end position="127"/>
    </location>
</feature>
<keyword evidence="2" id="KW-1133">Transmembrane helix</keyword>
<evidence type="ECO:0000256" key="2">
    <source>
        <dbReference type="SAM" id="Phobius"/>
    </source>
</evidence>
<feature type="region of interest" description="Disordered" evidence="1">
    <location>
        <begin position="1"/>
        <end position="100"/>
    </location>
</feature>
<evidence type="ECO:0000313" key="4">
    <source>
        <dbReference type="EMBL" id="RCW40481.1"/>
    </source>
</evidence>
<dbReference type="RefSeq" id="WP_114454174.1">
    <property type="nucleotide sequence ID" value="NZ_QPJC01000011.1"/>
</dbReference>
<feature type="compositionally biased region" description="Pro residues" evidence="1">
    <location>
        <begin position="37"/>
        <end position="49"/>
    </location>
</feature>
<accession>A0A368VJ93</accession>
<dbReference type="EMBL" id="QPJC01000011">
    <property type="protein sequence ID" value="RCW40481.1"/>
    <property type="molecule type" value="Genomic_DNA"/>
</dbReference>
<keyword evidence="2" id="KW-0812">Transmembrane</keyword>
<reference evidence="4 5" key="1">
    <citation type="submission" date="2018-07" db="EMBL/GenBank/DDBJ databases">
        <title>Genomic Encyclopedia of Type Strains, Phase III (KMG-III): the genomes of soil and plant-associated and newly described type strains.</title>
        <authorList>
            <person name="Whitman W."/>
        </authorList>
    </citation>
    <scope>NUCLEOTIDE SEQUENCE [LARGE SCALE GENOMIC DNA]</scope>
    <source>
        <strain evidence="4 5">CECT 8575</strain>
    </source>
</reference>